<dbReference type="PANTHER" id="PTHR12879">
    <property type="entry name" value="SPHINGOLIPID DELTA 4 DESATURASE/C-4 HYDROXYLASE PROTEIN DES2"/>
    <property type="match status" value="1"/>
</dbReference>
<feature type="transmembrane region" description="Helical" evidence="1">
    <location>
        <begin position="12"/>
        <end position="32"/>
    </location>
</feature>
<organism evidence="3 4">
    <name type="scientific">Xenorhabdus nematophila (strain ATCC 19061 / DSM 3370 / CCUG 14189 / LMG 1036 / NCIMB 9965 / AN6)</name>
    <dbReference type="NCBI Taxonomy" id="406817"/>
    <lineage>
        <taxon>Bacteria</taxon>
        <taxon>Pseudomonadati</taxon>
        <taxon>Pseudomonadota</taxon>
        <taxon>Gammaproteobacteria</taxon>
        <taxon>Enterobacterales</taxon>
        <taxon>Morganellaceae</taxon>
        <taxon>Xenorhabdus</taxon>
    </lineage>
</organism>
<dbReference type="AlphaFoldDB" id="D3VFI2"/>
<dbReference type="STRING" id="406817.XNC1_2237"/>
<dbReference type="HOGENOM" id="CLU_060893_0_0_6"/>
<dbReference type="RefSeq" id="WP_013184324.1">
    <property type="nucleotide sequence ID" value="NC_014228.1"/>
</dbReference>
<gene>
    <name evidence="3" type="ordered locus">XNC1_2237</name>
</gene>
<proteinExistence type="predicted"/>
<dbReference type="PANTHER" id="PTHR12879:SF8">
    <property type="entry name" value="SPHINGOLIPID DELTA(4)-DESATURASE DES1"/>
    <property type="match status" value="1"/>
</dbReference>
<keyword evidence="1" id="KW-1133">Transmembrane helix</keyword>
<name>D3VFI2_XENNA</name>
<dbReference type="Pfam" id="PF00487">
    <property type="entry name" value="FA_desaturase"/>
    <property type="match status" value="1"/>
</dbReference>
<dbReference type="GO" id="GO:0042284">
    <property type="term" value="F:sphingolipid delta-4 desaturase activity"/>
    <property type="evidence" value="ECO:0007669"/>
    <property type="project" value="TreeGrafter"/>
</dbReference>
<dbReference type="KEGG" id="xne:XNC1_2237"/>
<keyword evidence="4" id="KW-1185">Reference proteome</keyword>
<protein>
    <recommendedName>
        <fullName evidence="2">Fatty acid desaturase domain-containing protein</fullName>
    </recommendedName>
</protein>
<dbReference type="eggNOG" id="COG3239">
    <property type="taxonomic scope" value="Bacteria"/>
</dbReference>
<evidence type="ECO:0000313" key="3">
    <source>
        <dbReference type="EMBL" id="CBJ90296.1"/>
    </source>
</evidence>
<sequence>MKIWKYSSKDAIMFILSLLNIITSITLAYYWSGLSISSWLFNIAIISFMTTYNIIVITHFFTHTPWFASPMMNGFVSMLNSINIGQSVQAYNLTHVRNHHKYHNDNGTPIKDRSSTFLDGKEGEHNTLWNYAVLGGISTLLNIFPHIFWALFLWKRPFSQYDHKFDELVSKIESNKKKEILQLRLDRLSLFVGLIVFFHLSWQWALLCYLPSLYIAFVLVNVQNYYEHYGANPTNPFSNSVSYYGKLYNLLTFNDGHHQEHHISGGTHWSLLPKLREKYESKFKEQERIVSPVPAILGFLHRKRKLLHQS</sequence>
<reference evidence="3 4" key="1">
    <citation type="journal article" date="2011" name="PLoS ONE">
        <title>The entomopathogenic bacterial endosymbionts xenorhabdus and photorhabdus: convergent lifestyles from divergent genomes.</title>
        <authorList>
            <person name="Chaston J.M."/>
            <person name="Suen G."/>
            <person name="Tucker S.L."/>
            <person name="Andersen A.W."/>
            <person name="Bhasin A."/>
            <person name="Bode E."/>
            <person name="Bode H.B."/>
            <person name="Brachmann A.O."/>
            <person name="Cowles C.E."/>
            <person name="Cowles K.N."/>
            <person name="Darby C."/>
            <person name="de Leon L."/>
            <person name="Drace K."/>
            <person name="Du Z."/>
            <person name="Givaudan A."/>
            <person name="Herbert Tran E.E."/>
            <person name="Jewell K.A."/>
            <person name="Knack J.J."/>
            <person name="Krasomil-Osterfeld K.C."/>
            <person name="Kukor R."/>
            <person name="Lanois A."/>
            <person name="Latreille P."/>
            <person name="Leimgruber N.K."/>
            <person name="Lipke C.M."/>
            <person name="Liu R."/>
            <person name="Lu X."/>
            <person name="Martens E.C."/>
            <person name="Marri P.R."/>
            <person name="Medigue C."/>
            <person name="Menard M.L."/>
            <person name="Miller N.M."/>
            <person name="Morales-Soto N."/>
            <person name="Norton S."/>
            <person name="Ogier J.C."/>
            <person name="Orchard S.S."/>
            <person name="Park D."/>
            <person name="Park Y."/>
            <person name="Qurollo B.A."/>
            <person name="Sugar D.R."/>
            <person name="Richards G.R."/>
            <person name="Rouy Z."/>
            <person name="Slominski B."/>
            <person name="Slominski K."/>
            <person name="Snyder H."/>
            <person name="Tjaden B.C."/>
            <person name="van der Hoeven R."/>
            <person name="Welch R.D."/>
            <person name="Wheeler C."/>
            <person name="Xiang B."/>
            <person name="Barbazuk B."/>
            <person name="Gaudriault S."/>
            <person name="Goodner B."/>
            <person name="Slater S.C."/>
            <person name="Forst S."/>
            <person name="Goldman B.S."/>
            <person name="Goodrich-Blair H."/>
        </authorList>
    </citation>
    <scope>NUCLEOTIDE SEQUENCE [LARGE SCALE GENOMIC DNA]</scope>
    <source>
        <strain evidence="4">ATCC 19061 / DSM 3370 / CCUG 14189 / LMG 1036 / NCIMB 9965 / AN6</strain>
    </source>
</reference>
<evidence type="ECO:0000259" key="2">
    <source>
        <dbReference type="Pfam" id="PF00487"/>
    </source>
</evidence>
<dbReference type="EMBL" id="FN667742">
    <property type="protein sequence ID" value="CBJ90296.1"/>
    <property type="molecule type" value="Genomic_DNA"/>
</dbReference>
<dbReference type="GO" id="GO:0046513">
    <property type="term" value="P:ceramide biosynthetic process"/>
    <property type="evidence" value="ECO:0007669"/>
    <property type="project" value="TreeGrafter"/>
</dbReference>
<dbReference type="InterPro" id="IPR005804">
    <property type="entry name" value="FA_desaturase_dom"/>
</dbReference>
<feature type="domain" description="Fatty acid desaturase" evidence="2">
    <location>
        <begin position="38"/>
        <end position="286"/>
    </location>
</feature>
<evidence type="ECO:0000313" key="4">
    <source>
        <dbReference type="Proteomes" id="UP000008075"/>
    </source>
</evidence>
<feature type="transmembrane region" description="Helical" evidence="1">
    <location>
        <begin position="39"/>
        <end position="62"/>
    </location>
</feature>
<feature type="transmembrane region" description="Helical" evidence="1">
    <location>
        <begin position="128"/>
        <end position="154"/>
    </location>
</feature>
<dbReference type="GeneID" id="24905598"/>
<evidence type="ECO:0000256" key="1">
    <source>
        <dbReference type="SAM" id="Phobius"/>
    </source>
</evidence>
<keyword evidence="1" id="KW-0472">Membrane</keyword>
<keyword evidence="1" id="KW-0812">Transmembrane</keyword>
<accession>D3VFI2</accession>
<dbReference type="Proteomes" id="UP000008075">
    <property type="component" value="Chromosome"/>
</dbReference>
<dbReference type="GO" id="GO:0016020">
    <property type="term" value="C:membrane"/>
    <property type="evidence" value="ECO:0007669"/>
    <property type="project" value="GOC"/>
</dbReference>